<evidence type="ECO:0000313" key="2">
    <source>
        <dbReference type="Proteomes" id="UP000828941"/>
    </source>
</evidence>
<organism evidence="1 2">
    <name type="scientific">Bauhinia variegata</name>
    <name type="common">Purple orchid tree</name>
    <name type="synonym">Phanera variegata</name>
    <dbReference type="NCBI Taxonomy" id="167791"/>
    <lineage>
        <taxon>Eukaryota</taxon>
        <taxon>Viridiplantae</taxon>
        <taxon>Streptophyta</taxon>
        <taxon>Embryophyta</taxon>
        <taxon>Tracheophyta</taxon>
        <taxon>Spermatophyta</taxon>
        <taxon>Magnoliopsida</taxon>
        <taxon>eudicotyledons</taxon>
        <taxon>Gunneridae</taxon>
        <taxon>Pentapetalae</taxon>
        <taxon>rosids</taxon>
        <taxon>fabids</taxon>
        <taxon>Fabales</taxon>
        <taxon>Fabaceae</taxon>
        <taxon>Cercidoideae</taxon>
        <taxon>Cercideae</taxon>
        <taxon>Bauhiniinae</taxon>
        <taxon>Bauhinia</taxon>
    </lineage>
</organism>
<reference evidence="1 2" key="1">
    <citation type="journal article" date="2022" name="DNA Res.">
        <title>Chromosomal-level genome assembly of the orchid tree Bauhinia variegata (Leguminosae; Cercidoideae) supports the allotetraploid origin hypothesis of Bauhinia.</title>
        <authorList>
            <person name="Zhong Y."/>
            <person name="Chen Y."/>
            <person name="Zheng D."/>
            <person name="Pang J."/>
            <person name="Liu Y."/>
            <person name="Luo S."/>
            <person name="Meng S."/>
            <person name="Qian L."/>
            <person name="Wei D."/>
            <person name="Dai S."/>
            <person name="Zhou R."/>
        </authorList>
    </citation>
    <scope>NUCLEOTIDE SEQUENCE [LARGE SCALE GENOMIC DNA]</scope>
    <source>
        <strain evidence="1">BV-YZ2020</strain>
    </source>
</reference>
<name>A0ACB9PHG6_BAUVA</name>
<dbReference type="Proteomes" id="UP000828941">
    <property type="component" value="Chromosome 4"/>
</dbReference>
<comment type="caution">
    <text evidence="1">The sequence shown here is derived from an EMBL/GenBank/DDBJ whole genome shotgun (WGS) entry which is preliminary data.</text>
</comment>
<gene>
    <name evidence="1" type="ORF">L6164_008705</name>
</gene>
<accession>A0ACB9PHG6</accession>
<proteinExistence type="predicted"/>
<evidence type="ECO:0000313" key="1">
    <source>
        <dbReference type="EMBL" id="KAI4347932.1"/>
    </source>
</evidence>
<dbReference type="EMBL" id="CM039429">
    <property type="protein sequence ID" value="KAI4347932.1"/>
    <property type="molecule type" value="Genomic_DNA"/>
</dbReference>
<protein>
    <submittedName>
        <fullName evidence="1">Uncharacterized protein</fullName>
    </submittedName>
</protein>
<keyword evidence="2" id="KW-1185">Reference proteome</keyword>
<sequence>MQRAIRIFRKMQENGISPNAFSYTVLIQGLYKCKRLQDAADFCVEMVEAGHSPNVITFVGLVDSFCVEKGVAEAQGVIRTLIEKGFTVNEKAVREFLDKKAPFSSSVWEAIFGKKTPEAPF</sequence>